<dbReference type="InterPro" id="IPR001128">
    <property type="entry name" value="Cyt_P450"/>
</dbReference>
<dbReference type="PANTHER" id="PTHR24286:SF24">
    <property type="entry name" value="LANOSTEROL 14-ALPHA DEMETHYLASE"/>
    <property type="match status" value="1"/>
</dbReference>
<keyword evidence="7" id="KW-0503">Monooxygenase</keyword>
<keyword evidence="3" id="KW-0349">Heme</keyword>
<dbReference type="PRINTS" id="PR00463">
    <property type="entry name" value="EP450I"/>
</dbReference>
<accession>A0ABP6IC89</accession>
<dbReference type="CDD" id="cd11067">
    <property type="entry name" value="CYP152"/>
    <property type="match status" value="1"/>
</dbReference>
<reference evidence="10" key="1">
    <citation type="journal article" date="2019" name="Int. J. Syst. Evol. Microbiol.">
        <title>The Global Catalogue of Microorganisms (GCM) 10K type strain sequencing project: providing services to taxonomists for standard genome sequencing and annotation.</title>
        <authorList>
            <consortium name="The Broad Institute Genomics Platform"/>
            <consortium name="The Broad Institute Genome Sequencing Center for Infectious Disease"/>
            <person name="Wu L."/>
            <person name="Ma J."/>
        </authorList>
    </citation>
    <scope>NUCLEOTIDE SEQUENCE [LARGE SCALE GENOMIC DNA]</scope>
    <source>
        <strain evidence="10">JCM 6242</strain>
    </source>
</reference>
<keyword evidence="5" id="KW-0560">Oxidoreductase</keyword>
<evidence type="ECO:0000256" key="5">
    <source>
        <dbReference type="ARBA" id="ARBA00023002"/>
    </source>
</evidence>
<dbReference type="InterPro" id="IPR002401">
    <property type="entry name" value="Cyt_P450_E_grp-I"/>
</dbReference>
<dbReference type="InterPro" id="IPR036396">
    <property type="entry name" value="Cyt_P450_sf"/>
</dbReference>
<name>A0ABP6IC89_9ACTN</name>
<dbReference type="Proteomes" id="UP001500831">
    <property type="component" value="Unassembled WGS sequence"/>
</dbReference>
<evidence type="ECO:0000256" key="7">
    <source>
        <dbReference type="ARBA" id="ARBA00023033"/>
    </source>
</evidence>
<evidence type="ECO:0000256" key="6">
    <source>
        <dbReference type="ARBA" id="ARBA00023004"/>
    </source>
</evidence>
<evidence type="ECO:0000256" key="8">
    <source>
        <dbReference type="SAM" id="MobiDB-lite"/>
    </source>
</evidence>
<comment type="caution">
    <text evidence="9">The sequence shown here is derived from an EMBL/GenBank/DDBJ whole genome shotgun (WGS) entry which is preliminary data.</text>
</comment>
<dbReference type="PANTHER" id="PTHR24286">
    <property type="entry name" value="CYTOCHROME P450 26"/>
    <property type="match status" value="1"/>
</dbReference>
<evidence type="ECO:0000256" key="4">
    <source>
        <dbReference type="ARBA" id="ARBA00022723"/>
    </source>
</evidence>
<evidence type="ECO:0000313" key="10">
    <source>
        <dbReference type="Proteomes" id="UP001500831"/>
    </source>
</evidence>
<gene>
    <name evidence="9" type="primary">cypC</name>
    <name evidence="9" type="ORF">GCM10010517_28030</name>
</gene>
<dbReference type="Gene3D" id="1.10.630.10">
    <property type="entry name" value="Cytochrome P450"/>
    <property type="match status" value="1"/>
</dbReference>
<dbReference type="SUPFAM" id="SSF48264">
    <property type="entry name" value="Cytochrome P450"/>
    <property type="match status" value="1"/>
</dbReference>
<comment type="cofactor">
    <cofactor evidence="1">
        <name>heme</name>
        <dbReference type="ChEBI" id="CHEBI:30413"/>
    </cofactor>
</comment>
<evidence type="ECO:0000256" key="3">
    <source>
        <dbReference type="ARBA" id="ARBA00022617"/>
    </source>
</evidence>
<comment type="similarity">
    <text evidence="2">Belongs to the cytochrome P450 family.</text>
</comment>
<feature type="compositionally biased region" description="Basic and acidic residues" evidence="8">
    <location>
        <begin position="1"/>
        <end position="10"/>
    </location>
</feature>
<keyword evidence="4" id="KW-0479">Metal-binding</keyword>
<protein>
    <submittedName>
        <fullName evidence="9">Fatty-acid peroxygenase</fullName>
    </submittedName>
</protein>
<keyword evidence="10" id="KW-1185">Reference proteome</keyword>
<evidence type="ECO:0000256" key="1">
    <source>
        <dbReference type="ARBA" id="ARBA00001971"/>
    </source>
</evidence>
<evidence type="ECO:0000256" key="2">
    <source>
        <dbReference type="ARBA" id="ARBA00010617"/>
    </source>
</evidence>
<organism evidence="9 10">
    <name type="scientific">Streptosporangium fragile</name>
    <dbReference type="NCBI Taxonomy" id="46186"/>
    <lineage>
        <taxon>Bacteria</taxon>
        <taxon>Bacillati</taxon>
        <taxon>Actinomycetota</taxon>
        <taxon>Actinomycetes</taxon>
        <taxon>Streptosporangiales</taxon>
        <taxon>Streptosporangiaceae</taxon>
        <taxon>Streptosporangium</taxon>
    </lineage>
</organism>
<evidence type="ECO:0000313" key="9">
    <source>
        <dbReference type="EMBL" id="GAA2868305.1"/>
    </source>
</evidence>
<proteinExistence type="inferred from homology"/>
<sequence length="449" mass="48842">MARSRRENRARPAGFARGPGGRGSGMPNFDNTFLLLFEGYGWLPARRRGASGEVVHTRVMGQRAVGLRGPDAARFFYDEDHVERGTALPGFVKSTLFGHGAVHTLDGTAHRVRKAMFMSLMTGEGIAALVDATTAAWDAAAASWTGGRRVVLFDETARILTRGVCPWAGIPLDDADVPALAADLVALVDGFATLGPRHWRARRARARREEWLGRLVRDVRGGAVTAPPGSPLDVAARHRDADGELLDARVAAVELLNVIRPTVAVTWFVTFAAHALHRWPRHRAALRDGDATLTEAFAHEVRRFYPFAPFVGGRAVRELSWRGERIPAGALVLLDVYGQNHDPRLWEDPYAFEPRRFVGRRLGAFDLIPQGGGDPAAGHRCPGETVTVALLRALVTRLARLDYDVPDQDLTISLRRVPARPASGFVLTAARPAATGRLASQPGSRAARS</sequence>
<feature type="region of interest" description="Disordered" evidence="8">
    <location>
        <begin position="1"/>
        <end position="24"/>
    </location>
</feature>
<dbReference type="Pfam" id="PF00067">
    <property type="entry name" value="p450"/>
    <property type="match status" value="1"/>
</dbReference>
<keyword evidence="6" id="KW-0408">Iron</keyword>
<dbReference type="EMBL" id="BAAAVI010000017">
    <property type="protein sequence ID" value="GAA2868305.1"/>
    <property type="molecule type" value="Genomic_DNA"/>
</dbReference>